<dbReference type="Proteomes" id="UP000276437">
    <property type="component" value="Chromosome"/>
</dbReference>
<dbReference type="InterPro" id="IPR009695">
    <property type="entry name" value="Diacylglyc_glucosyltr_N"/>
</dbReference>
<dbReference type="InterPro" id="IPR007235">
    <property type="entry name" value="Glyco_trans_28_C"/>
</dbReference>
<gene>
    <name evidence="7" type="primary">ugtP_1</name>
    <name evidence="7" type="ORF">MAMMFC1_01917</name>
</gene>
<accession>A0A348AJJ8</accession>
<sequence>MKNFQELKVLIVSASVGAGHTQAAQALKVELERQGLTRVQVVDFMAGENSYLNTLVKEAYLKMIDIFPNMYDMLYRFFQMRLPGSKVQNLMALAMKRSMMKLIKAHRPDLIICTHPFPCGAAAYLKRNRKISIPLVGVLTDFAIHRLWCYQEIDLYFVATEELKTALGSAGIPAERIHATGIPINPKFNHAVESLDKNTIRRELDLLPDRPVILMMGGGLGLGSLSEAVETLNAISMPLNLIVVAGHNSELRRHVLAFARQSHHKIKVFGYTKHIPELMSAADVLVTKPGALTISEAAAMNLPMLFFEPIPGQEEENATYLTGKGAAIWVEDDMNLGTILSNLLAHPEKLCRMQKQVSLLGRPMAAPVIIDTIIQNLLHSNAAAHN</sequence>
<dbReference type="GO" id="GO:0016758">
    <property type="term" value="F:hexosyltransferase activity"/>
    <property type="evidence" value="ECO:0007669"/>
    <property type="project" value="InterPro"/>
</dbReference>
<evidence type="ECO:0000313" key="8">
    <source>
        <dbReference type="Proteomes" id="UP000276437"/>
    </source>
</evidence>
<feature type="domain" description="Diacylglycerol glucosyltransferase N-terminal" evidence="6">
    <location>
        <begin position="20"/>
        <end position="184"/>
    </location>
</feature>
<reference evidence="7 8" key="1">
    <citation type="journal article" date="2018" name="Int. J. Syst. Evol. Microbiol.">
        <title>Methylomusa anaerophila gen. nov., sp. nov., an anaerobic methanol-utilizing bacterium isolated from a microbial fuel cell.</title>
        <authorList>
            <person name="Amano N."/>
            <person name="Yamamuro A."/>
            <person name="Miyahara M."/>
            <person name="Kouzuma A."/>
            <person name="Abe T."/>
            <person name="Watanabe K."/>
        </authorList>
    </citation>
    <scope>NUCLEOTIDE SEQUENCE [LARGE SCALE GENOMIC DNA]</scope>
    <source>
        <strain evidence="7 8">MMFC1</strain>
    </source>
</reference>
<evidence type="ECO:0000256" key="1">
    <source>
        <dbReference type="ARBA" id="ARBA00004370"/>
    </source>
</evidence>
<dbReference type="AlphaFoldDB" id="A0A348AJJ8"/>
<dbReference type="Gene3D" id="3.40.50.2000">
    <property type="entry name" value="Glycogen Phosphorylase B"/>
    <property type="match status" value="2"/>
</dbReference>
<keyword evidence="4 7" id="KW-0808">Transferase</keyword>
<feature type="domain" description="Glycosyl transferase family 28 C-terminal" evidence="5">
    <location>
        <begin position="212"/>
        <end position="355"/>
    </location>
</feature>
<dbReference type="Pfam" id="PF04101">
    <property type="entry name" value="Glyco_tran_28_C"/>
    <property type="match status" value="1"/>
</dbReference>
<evidence type="ECO:0000256" key="2">
    <source>
        <dbReference type="ARBA" id="ARBA00006962"/>
    </source>
</evidence>
<dbReference type="PANTHER" id="PTHR43025">
    <property type="entry name" value="MONOGALACTOSYLDIACYLGLYCEROL SYNTHASE"/>
    <property type="match status" value="1"/>
</dbReference>
<evidence type="ECO:0000259" key="5">
    <source>
        <dbReference type="Pfam" id="PF04101"/>
    </source>
</evidence>
<evidence type="ECO:0000259" key="6">
    <source>
        <dbReference type="Pfam" id="PF06925"/>
    </source>
</evidence>
<dbReference type="PANTHER" id="PTHR43025:SF3">
    <property type="entry name" value="MONOGALACTOSYLDIACYLGLYCEROL SYNTHASE 1, CHLOROPLASTIC"/>
    <property type="match status" value="1"/>
</dbReference>
<name>A0A348AJJ8_9FIRM</name>
<dbReference type="OrthoDB" id="9815663at2"/>
<dbReference type="GO" id="GO:0016020">
    <property type="term" value="C:membrane"/>
    <property type="evidence" value="ECO:0007669"/>
    <property type="project" value="UniProtKB-SubCell"/>
</dbReference>
<evidence type="ECO:0000313" key="7">
    <source>
        <dbReference type="EMBL" id="BBB91246.1"/>
    </source>
</evidence>
<dbReference type="InterPro" id="IPR050519">
    <property type="entry name" value="Glycosyltransf_28_UgtP"/>
</dbReference>
<dbReference type="KEGG" id="mana:MAMMFC1_01917"/>
<dbReference type="SUPFAM" id="SSF53756">
    <property type="entry name" value="UDP-Glycosyltransferase/glycogen phosphorylase"/>
    <property type="match status" value="1"/>
</dbReference>
<dbReference type="RefSeq" id="WP_126308292.1">
    <property type="nucleotide sequence ID" value="NZ_AP018449.1"/>
</dbReference>
<keyword evidence="3 7" id="KW-0328">Glycosyltransferase</keyword>
<comment type="similarity">
    <text evidence="2">Belongs to the glycosyltransferase 28 family.</text>
</comment>
<dbReference type="EMBL" id="AP018449">
    <property type="protein sequence ID" value="BBB91246.1"/>
    <property type="molecule type" value="Genomic_DNA"/>
</dbReference>
<evidence type="ECO:0000256" key="3">
    <source>
        <dbReference type="ARBA" id="ARBA00022676"/>
    </source>
</evidence>
<protein>
    <submittedName>
        <fullName evidence="7">Processive diacylglycerol beta-glucosyltransferase</fullName>
        <ecNumber evidence="7">2.4.1.-</ecNumber>
    </submittedName>
</protein>
<proteinExistence type="inferred from homology"/>
<organism evidence="7 8">
    <name type="scientific">Methylomusa anaerophila</name>
    <dbReference type="NCBI Taxonomy" id="1930071"/>
    <lineage>
        <taxon>Bacteria</taxon>
        <taxon>Bacillati</taxon>
        <taxon>Bacillota</taxon>
        <taxon>Negativicutes</taxon>
        <taxon>Selenomonadales</taxon>
        <taxon>Sporomusaceae</taxon>
        <taxon>Methylomusa</taxon>
    </lineage>
</organism>
<dbReference type="EC" id="2.4.1.-" evidence="7"/>
<comment type="subcellular location">
    <subcellularLocation>
        <location evidence="1">Membrane</location>
    </subcellularLocation>
</comment>
<keyword evidence="8" id="KW-1185">Reference proteome</keyword>
<dbReference type="Pfam" id="PF06925">
    <property type="entry name" value="MGDG_synth"/>
    <property type="match status" value="1"/>
</dbReference>
<evidence type="ECO:0000256" key="4">
    <source>
        <dbReference type="ARBA" id="ARBA00022679"/>
    </source>
</evidence>
<dbReference type="GO" id="GO:0009247">
    <property type="term" value="P:glycolipid biosynthetic process"/>
    <property type="evidence" value="ECO:0007669"/>
    <property type="project" value="InterPro"/>
</dbReference>